<dbReference type="InterPro" id="IPR003439">
    <property type="entry name" value="ABC_transporter-like_ATP-bd"/>
</dbReference>
<dbReference type="GO" id="GO:0055052">
    <property type="term" value="C:ATP-binding cassette (ABC) transporter complex, substrate-binding subunit-containing"/>
    <property type="evidence" value="ECO:0007669"/>
    <property type="project" value="TreeGrafter"/>
</dbReference>
<dbReference type="InterPro" id="IPR027417">
    <property type="entry name" value="P-loop_NTPase"/>
</dbReference>
<dbReference type="InterPro" id="IPR012340">
    <property type="entry name" value="NA-bd_OB-fold"/>
</dbReference>
<sequence length="346" mass="39466">MGITIQNLTKKFNQVYGVKNLNANIKEGELVSILGPSGCGKSTTLFLIAGLHTPTSGNIYFGDKLINDVPIEKRGIGMVFQNYALYPHMTVEKNIGFPLKMQKLNKNDIKHRVEEMSKFLHITELLKRKPSQLSGGQQQRVAIARALIKKPRILLLDEPFSNLDARLRIQLKHEIKRIQQELNITTLFVTHDQEEAMSISDRILLMKDGVLQQFDTPSDMYLKPKNEFVARFLGNPEINLLEVDEIIDKDKIKVKGFSKVINIRNCCEESELNNTVTKIGIRPEDISIVKSDDFDFEGEIINYQMLGKEVHLIIKIEDITITTVTPWTSENIKGKVKLKINKIHVF</sequence>
<keyword evidence="2" id="KW-0547">Nucleotide-binding</keyword>
<dbReference type="Gene3D" id="2.40.50.140">
    <property type="entry name" value="Nucleic acid-binding proteins"/>
    <property type="match status" value="1"/>
</dbReference>
<dbReference type="KEGG" id="cad:Curi_c05920"/>
<keyword evidence="3 5" id="KW-0067">ATP-binding</keyword>
<dbReference type="GO" id="GO:0140359">
    <property type="term" value="F:ABC-type transporter activity"/>
    <property type="evidence" value="ECO:0007669"/>
    <property type="project" value="UniProtKB-ARBA"/>
</dbReference>
<dbReference type="Gene3D" id="2.40.50.100">
    <property type="match status" value="1"/>
</dbReference>
<dbReference type="Gene3D" id="3.40.50.300">
    <property type="entry name" value="P-loop containing nucleotide triphosphate hydrolases"/>
    <property type="match status" value="1"/>
</dbReference>
<protein>
    <submittedName>
        <fullName evidence="5">ABC transporter ATP-binding protein</fullName>
    </submittedName>
</protein>
<evidence type="ECO:0000256" key="1">
    <source>
        <dbReference type="ARBA" id="ARBA00022448"/>
    </source>
</evidence>
<evidence type="ECO:0000259" key="4">
    <source>
        <dbReference type="PROSITE" id="PS50893"/>
    </source>
</evidence>
<dbReference type="EMBL" id="CP003326">
    <property type="protein sequence ID" value="AFS77666.1"/>
    <property type="molecule type" value="Genomic_DNA"/>
</dbReference>
<dbReference type="PANTHER" id="PTHR43875:SF1">
    <property type="entry name" value="OSMOPROTECTIVE COMPOUNDS UPTAKE ATP-BINDING PROTEIN GGTA"/>
    <property type="match status" value="1"/>
</dbReference>
<dbReference type="STRING" id="1128398.Curi_c05920"/>
<dbReference type="InterPro" id="IPR008995">
    <property type="entry name" value="Mo/tungstate-bd_C_term_dom"/>
</dbReference>
<dbReference type="RefSeq" id="WP_014966803.1">
    <property type="nucleotide sequence ID" value="NC_018664.1"/>
</dbReference>
<dbReference type="InterPro" id="IPR017871">
    <property type="entry name" value="ABC_transporter-like_CS"/>
</dbReference>
<organism evidence="5 6">
    <name type="scientific">Gottschalkia acidurici (strain ATCC 7906 / DSM 604 / BCRC 14475 / CIP 104303 / KCTC 5404 / NCIMB 10678 / 9a)</name>
    <name type="common">Clostridium acidurici</name>
    <dbReference type="NCBI Taxonomy" id="1128398"/>
    <lineage>
        <taxon>Bacteria</taxon>
        <taxon>Bacillati</taxon>
        <taxon>Bacillota</taxon>
        <taxon>Tissierellia</taxon>
        <taxon>Tissierellales</taxon>
        <taxon>Gottschalkiaceae</taxon>
        <taxon>Gottschalkia</taxon>
    </lineage>
</organism>
<evidence type="ECO:0000256" key="3">
    <source>
        <dbReference type="ARBA" id="ARBA00022840"/>
    </source>
</evidence>
<dbReference type="PANTHER" id="PTHR43875">
    <property type="entry name" value="MALTODEXTRIN IMPORT ATP-BINDING PROTEIN MSMX"/>
    <property type="match status" value="1"/>
</dbReference>
<dbReference type="Proteomes" id="UP000006094">
    <property type="component" value="Chromosome"/>
</dbReference>
<feature type="domain" description="ABC transporter" evidence="4">
    <location>
        <begin position="3"/>
        <end position="233"/>
    </location>
</feature>
<name>K0AZ48_GOTA9</name>
<dbReference type="SMART" id="SM00382">
    <property type="entry name" value="AAA"/>
    <property type="match status" value="1"/>
</dbReference>
<dbReference type="Pfam" id="PF00005">
    <property type="entry name" value="ABC_tran"/>
    <property type="match status" value="1"/>
</dbReference>
<dbReference type="AlphaFoldDB" id="K0AZ48"/>
<evidence type="ECO:0000256" key="2">
    <source>
        <dbReference type="ARBA" id="ARBA00022741"/>
    </source>
</evidence>
<keyword evidence="1" id="KW-0813">Transport</keyword>
<dbReference type="GO" id="GO:0005524">
    <property type="term" value="F:ATP binding"/>
    <property type="evidence" value="ECO:0007669"/>
    <property type="project" value="UniProtKB-KW"/>
</dbReference>
<evidence type="ECO:0000313" key="5">
    <source>
        <dbReference type="EMBL" id="AFS77666.1"/>
    </source>
</evidence>
<dbReference type="PROSITE" id="PS00211">
    <property type="entry name" value="ABC_TRANSPORTER_1"/>
    <property type="match status" value="1"/>
</dbReference>
<dbReference type="OrthoDB" id="9790614at2"/>
<dbReference type="InterPro" id="IPR047641">
    <property type="entry name" value="ABC_transpr_MalK/UgpC-like"/>
</dbReference>
<dbReference type="HOGENOM" id="CLU_000604_1_1_9"/>
<keyword evidence="6" id="KW-1185">Reference proteome</keyword>
<dbReference type="InterPro" id="IPR003593">
    <property type="entry name" value="AAA+_ATPase"/>
</dbReference>
<dbReference type="GO" id="GO:0016887">
    <property type="term" value="F:ATP hydrolysis activity"/>
    <property type="evidence" value="ECO:0007669"/>
    <property type="project" value="InterPro"/>
</dbReference>
<gene>
    <name evidence="5" type="ordered locus">Curi_c05920</name>
</gene>
<dbReference type="SUPFAM" id="SSF52540">
    <property type="entry name" value="P-loop containing nucleoside triphosphate hydrolases"/>
    <property type="match status" value="1"/>
</dbReference>
<evidence type="ECO:0000313" key="6">
    <source>
        <dbReference type="Proteomes" id="UP000006094"/>
    </source>
</evidence>
<dbReference type="eggNOG" id="COG3842">
    <property type="taxonomic scope" value="Bacteria"/>
</dbReference>
<proteinExistence type="predicted"/>
<reference evidence="5 6" key="1">
    <citation type="journal article" date="2012" name="PLoS ONE">
        <title>The purine-utilizing bacterium Clostridium acidurici 9a: a genome-guided metabolic reconsideration.</title>
        <authorList>
            <person name="Hartwich K."/>
            <person name="Poehlein A."/>
            <person name="Daniel R."/>
        </authorList>
    </citation>
    <scope>NUCLEOTIDE SEQUENCE [LARGE SCALE GENOMIC DNA]</scope>
    <source>
        <strain evidence="6">ATCC 7906 / DSM 604 / BCRC 14475 / CIP 104303 / KCTC 5404 / NCIMB 10678 / 9a</strain>
    </source>
</reference>
<accession>K0AZ48</accession>
<dbReference type="PROSITE" id="PS50893">
    <property type="entry name" value="ABC_TRANSPORTER_2"/>
    <property type="match status" value="1"/>
</dbReference>
<dbReference type="FunFam" id="3.40.50.300:FF:000042">
    <property type="entry name" value="Maltose/maltodextrin ABC transporter, ATP-binding protein"/>
    <property type="match status" value="1"/>
</dbReference>
<dbReference type="SUPFAM" id="SSF50331">
    <property type="entry name" value="MOP-like"/>
    <property type="match status" value="1"/>
</dbReference>